<dbReference type="Proteomes" id="UP001626628">
    <property type="component" value="Chromosome"/>
</dbReference>
<dbReference type="InterPro" id="IPR010330">
    <property type="entry name" value="CoiA_nuc"/>
</dbReference>
<evidence type="ECO:0000259" key="1">
    <source>
        <dbReference type="Pfam" id="PF06054"/>
    </source>
</evidence>
<feature type="domain" description="Competence protein CoiA nuclease-like" evidence="1">
    <location>
        <begin position="95"/>
        <end position="175"/>
    </location>
</feature>
<proteinExistence type="predicted"/>
<reference evidence="2 3" key="1">
    <citation type="submission" date="2024-03" db="EMBL/GenBank/DDBJ databases">
        <title>The complete genome of Streptomyces sirii sp.nov.</title>
        <authorList>
            <person name="Zakalyukina Y.V."/>
            <person name="Belik A.R."/>
            <person name="Biryukov M.V."/>
            <person name="Baturina O.A."/>
            <person name="Kabilov M.R."/>
        </authorList>
    </citation>
    <scope>NUCLEOTIDE SEQUENCE [LARGE SCALE GENOMIC DNA]</scope>
    <source>
        <strain evidence="2 3">BP-8</strain>
    </source>
</reference>
<protein>
    <recommendedName>
        <fullName evidence="1">Competence protein CoiA nuclease-like domain-containing protein</fullName>
    </recommendedName>
</protein>
<name>A0ABZ2QWJ7_9ACTN</name>
<dbReference type="Pfam" id="PF06054">
    <property type="entry name" value="CoiA_nuc"/>
    <property type="match status" value="1"/>
</dbReference>
<sequence length="419" mass="47101">MANGVFHTKYGIEINLTHEDLGHEDRPGLLAEITRSVGERPRDLLQCLQDYKGGSCGCAQADKSSWMFVRRQRRDGRLTLVAAHLPMTHVATPQESDRHKAMKERIARTASRHGLDVQVEVRSTDRRIVTDVLISGPAARVGWEAQYSPISASTAHRRSAHARANGIAPLWITGDPASALIDRAPWARVDDVPWQRIVSPLAMIVRGGVRHLQIWKCTPASERPCPETGQVCGRFHSGWFLPALCIPEERSTALDELVVTSADGEHLPLRIRDRSGSRRVSHLWALAADVYRWRELTGQTDAPAEATFDDEETLSFTQEDLDGTCRYAEEGTFVSDPRPRRELASATGLRSFDHVEDIRRPQSRPVRLQLTENERRVISIQLRCPPWEIGPCINGLPLLYHQQTKNLLVSYSPKKPGFF</sequence>
<organism evidence="2 3">
    <name type="scientific">Streptomyces sirii</name>
    <dbReference type="NCBI Taxonomy" id="3127701"/>
    <lineage>
        <taxon>Bacteria</taxon>
        <taxon>Bacillati</taxon>
        <taxon>Actinomycetota</taxon>
        <taxon>Actinomycetes</taxon>
        <taxon>Kitasatosporales</taxon>
        <taxon>Streptomycetaceae</taxon>
        <taxon>Streptomyces</taxon>
    </lineage>
</organism>
<accession>A0ABZ2QWJ7</accession>
<dbReference type="RefSeq" id="WP_407288847.1">
    <property type="nucleotide sequence ID" value="NZ_CP147982.1"/>
</dbReference>
<evidence type="ECO:0000313" key="3">
    <source>
        <dbReference type="Proteomes" id="UP001626628"/>
    </source>
</evidence>
<keyword evidence="3" id="KW-1185">Reference proteome</keyword>
<evidence type="ECO:0000313" key="2">
    <source>
        <dbReference type="EMBL" id="WXK80953.1"/>
    </source>
</evidence>
<dbReference type="EMBL" id="CP147982">
    <property type="protein sequence ID" value="WXK80953.1"/>
    <property type="molecule type" value="Genomic_DNA"/>
</dbReference>
<gene>
    <name evidence="2" type="ORF">WAB15_35840</name>
</gene>